<reference evidence="1" key="1">
    <citation type="submission" date="2019-10" db="EMBL/GenBank/DDBJ databases">
        <title>Extensively Drug-Resistant Pseudomonas aeruginosa ST664 clone carrying KPC-2-encoding megaplasmid in a burn clinic.</title>
        <authorList>
            <person name="Li Z."/>
            <person name="Cai Z."/>
            <person name="Cai Z."/>
            <person name="Zhang Y."/>
            <person name="Fu T."/>
            <person name="Jin Y."/>
            <person name="Cheng Z."/>
            <person name="Jin S."/>
            <person name="Wu W."/>
            <person name="Yang L."/>
            <person name="Bai F."/>
        </authorList>
    </citation>
    <scope>NUCLEOTIDE SEQUENCE</scope>
    <source>
        <strain evidence="1">NK546</strain>
        <plasmid evidence="1">pNK546b</plasmid>
    </source>
</reference>
<protein>
    <submittedName>
        <fullName evidence="1">Uncharacterized protein</fullName>
    </submittedName>
</protein>
<organism evidence="1">
    <name type="scientific">Pseudomonas aeruginosa</name>
    <dbReference type="NCBI Taxonomy" id="287"/>
    <lineage>
        <taxon>Bacteria</taxon>
        <taxon>Pseudomonadati</taxon>
        <taxon>Pseudomonadota</taxon>
        <taxon>Gammaproteobacteria</taxon>
        <taxon>Pseudomonadales</taxon>
        <taxon>Pseudomonadaceae</taxon>
        <taxon>Pseudomonas</taxon>
    </lineage>
</organism>
<name>A0A6C0L5T2_PSEAI</name>
<dbReference type="EMBL" id="MN583270">
    <property type="protein sequence ID" value="QHU24600.1"/>
    <property type="molecule type" value="Genomic_DNA"/>
</dbReference>
<accession>A0A6C0L5T2</accession>
<sequence length="81" mass="8574">MSITPSLVLGGIASVPWAEKNPTTESEKPDAASFDQLRSKVADSPVLPGVDVKESPSGDEKYSLGLVSKPLGLARCYRAEK</sequence>
<dbReference type="AlphaFoldDB" id="A0A6C0L5T2"/>
<geneLocation type="plasmid" evidence="1">
    <name>pNK546b</name>
</geneLocation>
<proteinExistence type="predicted"/>
<keyword evidence="1" id="KW-0614">Plasmid</keyword>
<evidence type="ECO:0000313" key="1">
    <source>
        <dbReference type="EMBL" id="QHU24600.1"/>
    </source>
</evidence>